<accession>A0A345RVC2</accession>
<gene>
    <name evidence="2" type="ORF">DLD99_23065</name>
</gene>
<sequence length="176" mass="19960">MWIERLDASHALAYRELMLEAYDRHPQAFTSSVRERAVMPLSWWESRLTSKLDAVFGAFEAGRLAGIVGLAFEPREKARHKATVFGMYVSAEFRQRGLGLKLMKAVLEEAQQHPALKVIQLTVTAGNDAAFKLYQRCGFIQFGLEPMAVRVGEDYFDKIHMWCAPLVPFAGLNEPR</sequence>
<evidence type="ECO:0000313" key="3">
    <source>
        <dbReference type="Proteomes" id="UP000253720"/>
    </source>
</evidence>
<dbReference type="PROSITE" id="PS51186">
    <property type="entry name" value="GNAT"/>
    <property type="match status" value="1"/>
</dbReference>
<proteinExistence type="predicted"/>
<evidence type="ECO:0000259" key="1">
    <source>
        <dbReference type="PROSITE" id="PS51186"/>
    </source>
</evidence>
<dbReference type="Gene3D" id="3.40.630.30">
    <property type="match status" value="1"/>
</dbReference>
<dbReference type="InterPro" id="IPR000182">
    <property type="entry name" value="GNAT_dom"/>
</dbReference>
<dbReference type="InterPro" id="IPR016181">
    <property type="entry name" value="Acyl_CoA_acyltransferase"/>
</dbReference>
<dbReference type="AlphaFoldDB" id="A0A345RVC2"/>
<feature type="domain" description="N-acetyltransferase" evidence="1">
    <location>
        <begin position="1"/>
        <end position="168"/>
    </location>
</feature>
<organism evidence="2 3">
    <name type="scientific">Pseudomonas kribbensis</name>
    <dbReference type="NCBI Taxonomy" id="1628086"/>
    <lineage>
        <taxon>Bacteria</taxon>
        <taxon>Pseudomonadati</taxon>
        <taxon>Pseudomonadota</taxon>
        <taxon>Gammaproteobacteria</taxon>
        <taxon>Pseudomonadales</taxon>
        <taxon>Pseudomonadaceae</taxon>
        <taxon>Pseudomonas</taxon>
    </lineage>
</organism>
<dbReference type="Pfam" id="PF00583">
    <property type="entry name" value="Acetyltransf_1"/>
    <property type="match status" value="1"/>
</dbReference>
<dbReference type="RefSeq" id="WP_114885268.1">
    <property type="nucleotide sequence ID" value="NZ_CP029608.1"/>
</dbReference>
<keyword evidence="2" id="KW-0808">Transferase</keyword>
<dbReference type="SUPFAM" id="SSF55729">
    <property type="entry name" value="Acyl-CoA N-acyltransferases (Nat)"/>
    <property type="match status" value="1"/>
</dbReference>
<dbReference type="GO" id="GO:0016747">
    <property type="term" value="F:acyltransferase activity, transferring groups other than amino-acyl groups"/>
    <property type="evidence" value="ECO:0007669"/>
    <property type="project" value="InterPro"/>
</dbReference>
<dbReference type="PANTHER" id="PTHR43072">
    <property type="entry name" value="N-ACETYLTRANSFERASE"/>
    <property type="match status" value="1"/>
</dbReference>
<keyword evidence="3" id="KW-1185">Reference proteome</keyword>
<dbReference type="CDD" id="cd04301">
    <property type="entry name" value="NAT_SF"/>
    <property type="match status" value="1"/>
</dbReference>
<evidence type="ECO:0000313" key="2">
    <source>
        <dbReference type="EMBL" id="AXI63238.1"/>
    </source>
</evidence>
<name>A0A345RVC2_9PSED</name>
<protein>
    <submittedName>
        <fullName evidence="2">GNAT family N-acetyltransferase</fullName>
    </submittedName>
</protein>
<dbReference type="Proteomes" id="UP000253720">
    <property type="component" value="Chromosome"/>
</dbReference>
<dbReference type="KEGG" id="pke:DLD99_23065"/>
<dbReference type="EMBL" id="CP029608">
    <property type="protein sequence ID" value="AXI63238.1"/>
    <property type="molecule type" value="Genomic_DNA"/>
</dbReference>
<dbReference type="PANTHER" id="PTHR43072:SF60">
    <property type="entry name" value="L-2,4-DIAMINOBUTYRIC ACID ACETYLTRANSFERASE"/>
    <property type="match status" value="1"/>
</dbReference>
<reference evidence="2 3" key="1">
    <citation type="submission" date="2018-05" db="EMBL/GenBank/DDBJ databases">
        <title>Complete genome sequence of Pseudomonas kribbensis 46-2(T).</title>
        <authorList>
            <person name="Jeong H."/>
            <person name="Lee S.-G."/>
            <person name="Rha E."/>
            <person name="Kim H."/>
        </authorList>
    </citation>
    <scope>NUCLEOTIDE SEQUENCE [LARGE SCALE GENOMIC DNA]</scope>
    <source>
        <strain evidence="2 3">46-2</strain>
    </source>
</reference>